<evidence type="ECO:0000259" key="1">
    <source>
        <dbReference type="Pfam" id="PF17989"/>
    </source>
</evidence>
<evidence type="ECO:0000259" key="2">
    <source>
        <dbReference type="Pfam" id="PF21522"/>
    </source>
</evidence>
<dbReference type="RefSeq" id="WP_011798000.1">
    <property type="nucleotide sequence ID" value="NC_008757.1"/>
</dbReference>
<dbReference type="KEGG" id="pna:Pnap_4345"/>
<sequence>MKPSILAIDIGFGNTKATWSHRTLAGKAEAWSEIIFKSVCPLALDDDIAPGQATSNLDRVAVSVAGQAYYVGPKADREGGLRALHPDYINTPTHEALLLGAWHYMFKETGIVSPSVDMLVLGLPVSGFSANKKVLKEIGSRVRRVPVPMPMRSRLGKAYVDVSAKQVVVLPQPLGGLRLAAQSALELADDGVISMVIDPGYLTFDWLLSDGMAPHYELCGSFQGGVSQLINAVAKRLSQDHGIESADFAMIESALAKGELLLDLKRIDMTPYRKLAGQQAQDMVAQWLMRFNPYKAGVSRIFVCGGGAGFYIDALKARLPHIRMDVMPEGVMSNCRGYFLTGQDMFAD</sequence>
<organism evidence="3 4">
    <name type="scientific">Polaromonas naphthalenivorans (strain CJ2)</name>
    <dbReference type="NCBI Taxonomy" id="365044"/>
    <lineage>
        <taxon>Bacteria</taxon>
        <taxon>Pseudomonadati</taxon>
        <taxon>Pseudomonadota</taxon>
        <taxon>Betaproteobacteria</taxon>
        <taxon>Burkholderiales</taxon>
        <taxon>Comamonadaceae</taxon>
        <taxon>Polaromonas</taxon>
    </lineage>
</organism>
<dbReference type="SUPFAM" id="SSF53067">
    <property type="entry name" value="Actin-like ATPase domain"/>
    <property type="match status" value="2"/>
</dbReference>
<geneLocation type="plasmid" evidence="3 4">
    <name>pPNAP01</name>
</geneLocation>
<gene>
    <name evidence="3" type="ordered locus">Pnap_4345</name>
</gene>
<evidence type="ECO:0000313" key="4">
    <source>
        <dbReference type="Proteomes" id="UP000000644"/>
    </source>
</evidence>
<feature type="domain" description="Actin homologue MreB-like C-terminal" evidence="2">
    <location>
        <begin position="196"/>
        <end position="316"/>
    </location>
</feature>
<dbReference type="Pfam" id="PF21522">
    <property type="entry name" value="MreB-like_C"/>
    <property type="match status" value="1"/>
</dbReference>
<dbReference type="OrthoDB" id="143284at2"/>
<dbReference type="InterPro" id="IPR040607">
    <property type="entry name" value="ALP_N"/>
</dbReference>
<reference evidence="4" key="1">
    <citation type="journal article" date="2009" name="Environ. Microbiol.">
        <title>The genome of Polaromonas naphthalenivorans strain CJ2, isolated from coal tar-contaminated sediment, reveals physiological and metabolic versatility and evolution through extensive horizontal gene transfer.</title>
        <authorList>
            <person name="Yagi J.M."/>
            <person name="Sims D."/>
            <person name="Brettin T."/>
            <person name="Bruce D."/>
            <person name="Madsen E.L."/>
        </authorList>
    </citation>
    <scope>NUCLEOTIDE SEQUENCE [LARGE SCALE GENOMIC DNA]</scope>
    <source>
        <strain evidence="4">CJ2</strain>
        <plasmid evidence="4">Plasmid pPNAP01</plasmid>
    </source>
</reference>
<dbReference type="Proteomes" id="UP000000644">
    <property type="component" value="Plasmid pPNAP01"/>
</dbReference>
<keyword evidence="4" id="KW-1185">Reference proteome</keyword>
<dbReference type="InterPro" id="IPR049067">
    <property type="entry name" value="MreB-like_C"/>
</dbReference>
<proteinExistence type="predicted"/>
<keyword evidence="3" id="KW-0614">Plasmid</keyword>
<dbReference type="Pfam" id="PF17989">
    <property type="entry name" value="ALP_N"/>
    <property type="match status" value="1"/>
</dbReference>
<name>A1VVE9_POLNA</name>
<dbReference type="InterPro" id="IPR043129">
    <property type="entry name" value="ATPase_NBD"/>
</dbReference>
<protein>
    <submittedName>
        <fullName evidence="3">Uncharacterized protein</fullName>
    </submittedName>
</protein>
<accession>A1VVE9</accession>
<dbReference type="AlphaFoldDB" id="A1VVE9"/>
<dbReference type="HOGENOM" id="CLU_066433_0_0_4"/>
<feature type="domain" description="Actin-like protein N-terminal" evidence="1">
    <location>
        <begin position="7"/>
        <end position="175"/>
    </location>
</feature>
<dbReference type="EMBL" id="CP000530">
    <property type="protein sequence ID" value="ABM39627.1"/>
    <property type="molecule type" value="Genomic_DNA"/>
</dbReference>
<dbReference type="Gene3D" id="3.30.420.40">
    <property type="match status" value="2"/>
</dbReference>
<evidence type="ECO:0000313" key="3">
    <source>
        <dbReference type="EMBL" id="ABM39627.1"/>
    </source>
</evidence>